<sequence length="228" mass="24674">MEALVMTIMIMVGMSLMLKLTFHGFSGIATVAVLLAVFIVFSWEYATGMSKTRISDLLQQPSLMLDIAVLIAVDAFCMIAFCFLQAQDILSRSQTIMLTVLKWFPGILIFPILMSLLTALIFSLSGVDFALISLGMAAVLLIAVPLLTYALKSIIPESDIRLELTFLINLMVLALGIVATVNGRTAVTGINEVRLDSLAAILALILSGTIAGIIINNKHLTKQISKLK</sequence>
<proteinExistence type="predicted"/>
<comment type="caution">
    <text evidence="2">The sequence shown here is derived from an EMBL/GenBank/DDBJ whole genome shotgun (WGS) entry which is preliminary data.</text>
</comment>
<name>A0ABX2AL33_9BACT</name>
<feature type="transmembrane region" description="Helical" evidence="1">
    <location>
        <begin position="193"/>
        <end position="215"/>
    </location>
</feature>
<feature type="transmembrane region" description="Helical" evidence="1">
    <location>
        <begin position="20"/>
        <end position="43"/>
    </location>
</feature>
<protein>
    <submittedName>
        <fullName evidence="2">Uncharacterized protein</fullName>
    </submittedName>
</protein>
<dbReference type="RefSeq" id="WP_172272516.1">
    <property type="nucleotide sequence ID" value="NZ_CASGMU010000001.1"/>
</dbReference>
<feature type="transmembrane region" description="Helical" evidence="1">
    <location>
        <begin position="162"/>
        <end position="181"/>
    </location>
</feature>
<keyword evidence="1" id="KW-1133">Transmembrane helix</keyword>
<feature type="transmembrane region" description="Helical" evidence="1">
    <location>
        <begin position="63"/>
        <end position="84"/>
    </location>
</feature>
<dbReference type="EMBL" id="JABKKF010000001">
    <property type="protein sequence ID" value="NPD90957.1"/>
    <property type="molecule type" value="Genomic_DNA"/>
</dbReference>
<evidence type="ECO:0000313" key="2">
    <source>
        <dbReference type="EMBL" id="NPD90957.1"/>
    </source>
</evidence>
<organism evidence="2 3">
    <name type="scientific">Xylanibacter muris</name>
    <dbReference type="NCBI Taxonomy" id="2736290"/>
    <lineage>
        <taxon>Bacteria</taxon>
        <taxon>Pseudomonadati</taxon>
        <taxon>Bacteroidota</taxon>
        <taxon>Bacteroidia</taxon>
        <taxon>Bacteroidales</taxon>
        <taxon>Prevotellaceae</taxon>
        <taxon>Xylanibacter</taxon>
    </lineage>
</organism>
<accession>A0ABX2AL33</accession>
<reference evidence="2 3" key="1">
    <citation type="submission" date="2020-05" db="EMBL/GenBank/DDBJ databases">
        <title>Distinct polysaccharide utilization as determinants for interspecies competition between intestinal Prevotella spp.</title>
        <authorList>
            <person name="Galvez E.J.C."/>
            <person name="Iljazovic A."/>
            <person name="Strowig T."/>
        </authorList>
    </citation>
    <scope>NUCLEOTIDE SEQUENCE [LARGE SCALE GENOMIC DNA]</scope>
    <source>
        <strain evidence="2 3">PMUR</strain>
    </source>
</reference>
<keyword evidence="3" id="KW-1185">Reference proteome</keyword>
<gene>
    <name evidence="2" type="ORF">HPS56_01030</name>
</gene>
<feature type="transmembrane region" description="Helical" evidence="1">
    <location>
        <begin position="129"/>
        <end position="150"/>
    </location>
</feature>
<feature type="transmembrane region" description="Helical" evidence="1">
    <location>
        <begin position="96"/>
        <end position="123"/>
    </location>
</feature>
<evidence type="ECO:0000256" key="1">
    <source>
        <dbReference type="SAM" id="Phobius"/>
    </source>
</evidence>
<dbReference type="Proteomes" id="UP000714420">
    <property type="component" value="Unassembled WGS sequence"/>
</dbReference>
<keyword evidence="1" id="KW-0472">Membrane</keyword>
<evidence type="ECO:0000313" key="3">
    <source>
        <dbReference type="Proteomes" id="UP000714420"/>
    </source>
</evidence>
<keyword evidence="1" id="KW-0812">Transmembrane</keyword>